<dbReference type="RefSeq" id="WP_116612302.1">
    <property type="nucleotide sequence ID" value="NZ_QEOB01000011.1"/>
</dbReference>
<dbReference type="Proteomes" id="UP000245712">
    <property type="component" value="Unassembled WGS sequence"/>
</dbReference>
<evidence type="ECO:0000313" key="1">
    <source>
        <dbReference type="EMBL" id="PVX81254.1"/>
    </source>
</evidence>
<protein>
    <submittedName>
        <fullName evidence="1">Uncharacterized protein</fullName>
    </submittedName>
</protein>
<sequence length="173" mass="19337">MPTHHDTTGLTSLFAGIRELEARFTSIPDKLLAGLRKVMPRIDALRAVVEHLENMERDPRIRAVPEMHAVIIAILSQAHPGDWPIRQVTPENVAKLLGAQALAAQKKTQSEINSKNASESRKAEDAVLAKYDEWGGAAMSAEKRAEFMAEVCREYGVKQWRTVKKWAKKRAGE</sequence>
<keyword evidence="2" id="KW-1185">Reference proteome</keyword>
<dbReference type="EMBL" id="QEOB01000011">
    <property type="protein sequence ID" value="PVX81254.1"/>
    <property type="molecule type" value="Genomic_DNA"/>
</dbReference>
<reference evidence="1 2" key="1">
    <citation type="submission" date="2018-05" db="EMBL/GenBank/DDBJ databases">
        <title>Genomic Encyclopedia of Type Strains, Phase IV (KMG-V): Genome sequencing to study the core and pangenomes of soil and plant-associated prokaryotes.</title>
        <authorList>
            <person name="Whitman W."/>
        </authorList>
    </citation>
    <scope>NUCLEOTIDE SEQUENCE [LARGE SCALE GENOMIC DNA]</scope>
    <source>
        <strain evidence="1 2">SCZa-39</strain>
    </source>
</reference>
<gene>
    <name evidence="1" type="ORF">C7402_111156</name>
</gene>
<evidence type="ECO:0000313" key="2">
    <source>
        <dbReference type="Proteomes" id="UP000245712"/>
    </source>
</evidence>
<name>A0ABX5KIX2_9BURK</name>
<organism evidence="1 2">
    <name type="scientific">Paraburkholderia unamae</name>
    <dbReference type="NCBI Taxonomy" id="219649"/>
    <lineage>
        <taxon>Bacteria</taxon>
        <taxon>Pseudomonadati</taxon>
        <taxon>Pseudomonadota</taxon>
        <taxon>Betaproteobacteria</taxon>
        <taxon>Burkholderiales</taxon>
        <taxon>Burkholderiaceae</taxon>
        <taxon>Paraburkholderia</taxon>
    </lineage>
</organism>
<proteinExistence type="predicted"/>
<accession>A0ABX5KIX2</accession>
<comment type="caution">
    <text evidence="1">The sequence shown here is derived from an EMBL/GenBank/DDBJ whole genome shotgun (WGS) entry which is preliminary data.</text>
</comment>